<accession>A0ABQ3JLP0</accession>
<dbReference type="Proteomes" id="UP000619376">
    <property type="component" value="Unassembled WGS sequence"/>
</dbReference>
<keyword evidence="1" id="KW-1133">Transmembrane helix</keyword>
<name>A0ABQ3JLP0_9DEIO</name>
<keyword evidence="1" id="KW-0472">Membrane</keyword>
<keyword evidence="1" id="KW-0812">Transmembrane</keyword>
<keyword evidence="4" id="KW-1185">Reference proteome</keyword>
<feature type="domain" description="CHASE2" evidence="2">
    <location>
        <begin position="30"/>
        <end position="333"/>
    </location>
</feature>
<dbReference type="Pfam" id="PF05226">
    <property type="entry name" value="CHASE2"/>
    <property type="match status" value="1"/>
</dbReference>
<evidence type="ECO:0000313" key="4">
    <source>
        <dbReference type="Proteomes" id="UP000619376"/>
    </source>
</evidence>
<feature type="transmembrane region" description="Helical" evidence="1">
    <location>
        <begin position="361"/>
        <end position="377"/>
    </location>
</feature>
<reference evidence="4" key="1">
    <citation type="journal article" date="2019" name="Int. J. Syst. Evol. Microbiol.">
        <title>The Global Catalogue of Microorganisms (GCM) 10K type strain sequencing project: providing services to taxonomists for standard genome sequencing and annotation.</title>
        <authorList>
            <consortium name="The Broad Institute Genomics Platform"/>
            <consortium name="The Broad Institute Genome Sequencing Center for Infectious Disease"/>
            <person name="Wu L."/>
            <person name="Ma J."/>
        </authorList>
    </citation>
    <scope>NUCLEOTIDE SEQUENCE [LARGE SCALE GENOMIC DNA]</scope>
    <source>
        <strain evidence="4">CGMCC 1.18437</strain>
    </source>
</reference>
<gene>
    <name evidence="3" type="ORF">GCM10017781_19530</name>
</gene>
<comment type="caution">
    <text evidence="3">The sequence shown here is derived from an EMBL/GenBank/DDBJ whole genome shotgun (WGS) entry which is preliminary data.</text>
</comment>
<organism evidence="3 4">
    <name type="scientific">Deinococcus metalli</name>
    <dbReference type="NCBI Taxonomy" id="1141878"/>
    <lineage>
        <taxon>Bacteria</taxon>
        <taxon>Thermotogati</taxon>
        <taxon>Deinococcota</taxon>
        <taxon>Deinococci</taxon>
        <taxon>Deinococcales</taxon>
        <taxon>Deinococcaceae</taxon>
        <taxon>Deinococcus</taxon>
    </lineage>
</organism>
<evidence type="ECO:0000259" key="2">
    <source>
        <dbReference type="SMART" id="SM01080"/>
    </source>
</evidence>
<dbReference type="EMBL" id="BNAJ01000004">
    <property type="protein sequence ID" value="GHF43197.1"/>
    <property type="molecule type" value="Genomic_DNA"/>
</dbReference>
<protein>
    <recommendedName>
        <fullName evidence="2">CHASE2 domain-containing protein</fullName>
    </recommendedName>
</protein>
<evidence type="ECO:0000313" key="3">
    <source>
        <dbReference type="EMBL" id="GHF43197.1"/>
    </source>
</evidence>
<dbReference type="SMART" id="SM01080">
    <property type="entry name" value="CHASE2"/>
    <property type="match status" value="1"/>
</dbReference>
<proteinExistence type="predicted"/>
<sequence>MRESAVAVVVFLFLSWAVTEGRLGWFSDTLADAQDQAYDALASLEYHFASPVAPPAGTPPVVFVDIDDDTVQAANISPYLFHRGVLADLLTRVAATQPRAVYVDLNLSAPSQEPVLDRRGTARFPRSAGDEALLTALRAPHAFPVLLSQPAVFGEPLSRFGAACWVTPAVITDSGDTVRRVPRRWADGPYPVSEALFQASQPGGFQCPDARRGSSPPRDVYRTALYGEPIVFHEVPTSGARTYAWPGLSVISARTVLAQDAPVLEPGALVVVGRTDADNLDMHGSAVGSLPGVELHLNALMTLLAYRHPVVALDPIASSLLAFAAMLLAILAAPLLSGLLTRGLTRLGVRRQVGDVFEHPIMWGLLFGAAFLAYRYAGRFLDFALPIVSLELARLALGRRLNQLATKTLKMAKLLN</sequence>
<feature type="transmembrane region" description="Helical" evidence="1">
    <location>
        <begin position="320"/>
        <end position="340"/>
    </location>
</feature>
<evidence type="ECO:0000256" key="1">
    <source>
        <dbReference type="SAM" id="Phobius"/>
    </source>
</evidence>
<dbReference type="InterPro" id="IPR007890">
    <property type="entry name" value="CHASE2"/>
</dbReference>